<evidence type="ECO:0000313" key="3">
    <source>
        <dbReference type="Proteomes" id="UP000622533"/>
    </source>
</evidence>
<protein>
    <submittedName>
        <fullName evidence="2">Uncharacterized protein</fullName>
    </submittedName>
</protein>
<keyword evidence="3" id="KW-1185">Reference proteome</keyword>
<accession>A0A8J6ZPQ7</accession>
<name>A0A8J6ZPQ7_DESMC</name>
<sequence length="72" mass="8298">MSTTDYAYAFLLILQTILIGVNAENRLQQGDSRIEILLWMIKESISLVKQASSLQEKQKKSLLPKHRHSKDK</sequence>
<evidence type="ECO:0000313" key="2">
    <source>
        <dbReference type="EMBL" id="MBE9025194.1"/>
    </source>
</evidence>
<comment type="caution">
    <text evidence="2">The sequence shown here is derived from an EMBL/GenBank/DDBJ whole genome shotgun (WGS) entry which is preliminary data.</text>
</comment>
<organism evidence="2 3">
    <name type="scientific">Desmonostoc muscorum LEGE 12446</name>
    <dbReference type="NCBI Taxonomy" id="1828758"/>
    <lineage>
        <taxon>Bacteria</taxon>
        <taxon>Bacillati</taxon>
        <taxon>Cyanobacteriota</taxon>
        <taxon>Cyanophyceae</taxon>
        <taxon>Nostocales</taxon>
        <taxon>Nostocaceae</taxon>
        <taxon>Desmonostoc</taxon>
    </lineage>
</organism>
<keyword evidence="1" id="KW-0472">Membrane</keyword>
<gene>
    <name evidence="2" type="ORF">IQ276_23070</name>
</gene>
<feature type="transmembrane region" description="Helical" evidence="1">
    <location>
        <begin position="6"/>
        <end position="23"/>
    </location>
</feature>
<keyword evidence="1" id="KW-0812">Transmembrane</keyword>
<evidence type="ECO:0000256" key="1">
    <source>
        <dbReference type="SAM" id="Phobius"/>
    </source>
</evidence>
<reference evidence="2" key="1">
    <citation type="submission" date="2020-10" db="EMBL/GenBank/DDBJ databases">
        <authorList>
            <person name="Castelo-Branco R."/>
            <person name="Eusebio N."/>
            <person name="Adriana R."/>
            <person name="Vieira A."/>
            <person name="Brugerolle De Fraissinette N."/>
            <person name="Rezende De Castro R."/>
            <person name="Schneider M.P."/>
            <person name="Vasconcelos V."/>
            <person name="Leao P.N."/>
        </authorList>
    </citation>
    <scope>NUCLEOTIDE SEQUENCE</scope>
    <source>
        <strain evidence="2">LEGE 12446</strain>
    </source>
</reference>
<proteinExistence type="predicted"/>
<dbReference type="Proteomes" id="UP000622533">
    <property type="component" value="Unassembled WGS sequence"/>
</dbReference>
<dbReference type="EMBL" id="JADEXS010000375">
    <property type="protein sequence ID" value="MBE9025194.1"/>
    <property type="molecule type" value="Genomic_DNA"/>
</dbReference>
<dbReference type="AlphaFoldDB" id="A0A8J6ZPQ7"/>
<keyword evidence="1" id="KW-1133">Transmembrane helix</keyword>